<dbReference type="PANTHER" id="PTHR48078:SF6">
    <property type="entry name" value="L-THREONINE DEHYDRATASE CATABOLIC TDCB"/>
    <property type="match status" value="1"/>
</dbReference>
<evidence type="ECO:0000256" key="3">
    <source>
        <dbReference type="ARBA" id="ARBA00023239"/>
    </source>
</evidence>
<dbReference type="Gene3D" id="3.40.50.1100">
    <property type="match status" value="2"/>
</dbReference>
<protein>
    <submittedName>
        <fullName evidence="5">Threonine dehydratase</fullName>
    </submittedName>
</protein>
<gene>
    <name evidence="5" type="ORF">SAMN06273572_1011092</name>
</gene>
<dbReference type="Pfam" id="PF00291">
    <property type="entry name" value="PALP"/>
    <property type="match status" value="1"/>
</dbReference>
<dbReference type="InterPro" id="IPR001926">
    <property type="entry name" value="TrpB-like_PALP"/>
</dbReference>
<dbReference type="PANTHER" id="PTHR48078">
    <property type="entry name" value="THREONINE DEHYDRATASE, MITOCHONDRIAL-RELATED"/>
    <property type="match status" value="1"/>
</dbReference>
<dbReference type="Proteomes" id="UP000220034">
    <property type="component" value="Unassembled WGS sequence"/>
</dbReference>
<organism evidence="5 6">
    <name type="scientific">Pontivivens marinum</name>
    <dbReference type="NCBI Taxonomy" id="1690039"/>
    <lineage>
        <taxon>Bacteria</taxon>
        <taxon>Pseudomonadati</taxon>
        <taxon>Pseudomonadota</taxon>
        <taxon>Alphaproteobacteria</taxon>
        <taxon>Rhodobacterales</taxon>
        <taxon>Paracoccaceae</taxon>
        <taxon>Pontivivens</taxon>
    </lineage>
</organism>
<dbReference type="InterPro" id="IPR036052">
    <property type="entry name" value="TrpB-like_PALP_sf"/>
</dbReference>
<keyword evidence="3" id="KW-0456">Lyase</keyword>
<evidence type="ECO:0000256" key="2">
    <source>
        <dbReference type="ARBA" id="ARBA00022898"/>
    </source>
</evidence>
<dbReference type="SUPFAM" id="SSF53686">
    <property type="entry name" value="Tryptophan synthase beta subunit-like PLP-dependent enzymes"/>
    <property type="match status" value="1"/>
</dbReference>
<dbReference type="GO" id="GO:0006565">
    <property type="term" value="P:L-serine catabolic process"/>
    <property type="evidence" value="ECO:0007669"/>
    <property type="project" value="TreeGrafter"/>
</dbReference>
<dbReference type="GO" id="GO:0004794">
    <property type="term" value="F:threonine deaminase activity"/>
    <property type="evidence" value="ECO:0007669"/>
    <property type="project" value="TreeGrafter"/>
</dbReference>
<keyword evidence="6" id="KW-1185">Reference proteome</keyword>
<evidence type="ECO:0000313" key="6">
    <source>
        <dbReference type="Proteomes" id="UP000220034"/>
    </source>
</evidence>
<accession>A0A2C9CPD5</accession>
<evidence type="ECO:0000256" key="1">
    <source>
        <dbReference type="ARBA" id="ARBA00001933"/>
    </source>
</evidence>
<dbReference type="GO" id="GO:0006567">
    <property type="term" value="P:L-threonine catabolic process"/>
    <property type="evidence" value="ECO:0007669"/>
    <property type="project" value="TreeGrafter"/>
</dbReference>
<dbReference type="RefSeq" id="WP_245851392.1">
    <property type="nucleotide sequence ID" value="NZ_OCTN01000001.1"/>
</dbReference>
<dbReference type="GO" id="GO:0003941">
    <property type="term" value="F:L-serine ammonia-lyase activity"/>
    <property type="evidence" value="ECO:0007669"/>
    <property type="project" value="TreeGrafter"/>
</dbReference>
<dbReference type="InterPro" id="IPR050147">
    <property type="entry name" value="Ser/Thr_Dehydratase"/>
</dbReference>
<evidence type="ECO:0000259" key="4">
    <source>
        <dbReference type="Pfam" id="PF00291"/>
    </source>
</evidence>
<comment type="cofactor">
    <cofactor evidence="1">
        <name>pyridoxal 5'-phosphate</name>
        <dbReference type="ChEBI" id="CHEBI:597326"/>
    </cofactor>
</comment>
<dbReference type="GO" id="GO:0009097">
    <property type="term" value="P:isoleucine biosynthetic process"/>
    <property type="evidence" value="ECO:0007669"/>
    <property type="project" value="TreeGrafter"/>
</dbReference>
<keyword evidence="2" id="KW-0663">Pyridoxal phosphate</keyword>
<proteinExistence type="predicted"/>
<dbReference type="AlphaFoldDB" id="A0A2C9CPD5"/>
<sequence length="338" mass="35239">MRFMRASRSEQTLPDLNEIDAARKRLRGRIVATPILPLTTDRLTDALPDGASVYMKMELFQQAGSFKSRGVLLGIDAMTPEQRAAGVIASSGGNHALAVAWAANAAGIDALIIMPEAADPQTVERVAAMGATIQRTPGSATNLALLDEMTAQTGRTKLHPFEAPHMLLGAATCGYEIVCAHPDLDAMIVPVGGGGLLAGISRAVKLFSPACQVIGVEPDGAAGMTRSVEVGSPQTLSEVNTVAVSLAASRAEPLTFSAVKAHVDRMITLPDSALIEAMRRMNRDLSLMVEPACAASFAALTGPLRDELAGKRVGIIACGSNIGRVGYSRIIEAADAAT</sequence>
<evidence type="ECO:0000313" key="5">
    <source>
        <dbReference type="EMBL" id="SOH93236.1"/>
    </source>
</evidence>
<dbReference type="EMBL" id="OCTN01000001">
    <property type="protein sequence ID" value="SOH93236.1"/>
    <property type="molecule type" value="Genomic_DNA"/>
</dbReference>
<name>A0A2C9CPD5_9RHOB</name>
<reference evidence="6" key="1">
    <citation type="submission" date="2017-09" db="EMBL/GenBank/DDBJ databases">
        <authorList>
            <person name="Varghese N."/>
            <person name="Submissions S."/>
        </authorList>
    </citation>
    <scope>NUCLEOTIDE SEQUENCE [LARGE SCALE GENOMIC DNA]</scope>
    <source>
        <strain evidence="6">C7</strain>
    </source>
</reference>
<feature type="domain" description="Tryptophan synthase beta chain-like PALP" evidence="4">
    <location>
        <begin position="32"/>
        <end position="319"/>
    </location>
</feature>